<dbReference type="KEGG" id="cann:19989041"/>
<dbReference type="GeneID" id="19989058"/>
<accession>A0A1U8QCY4</accession>
<dbReference type="Gramene" id="PHT78704">
    <property type="protein sequence ID" value="PHT78704"/>
    <property type="gene ID" value="T459_16756"/>
</dbReference>
<dbReference type="EMBL" id="KJ865410">
    <property type="protein sequence ID" value="AIG90088.1"/>
    <property type="molecule type" value="Genomic_DNA"/>
</dbReference>
<dbReference type="Proteomes" id="UP000222542">
    <property type="component" value="Unassembled WGS sequence"/>
</dbReference>
<evidence type="ECO:0000313" key="1">
    <source>
        <dbReference type="EMBL" id="AIG90072.1"/>
    </source>
</evidence>
<dbReference type="RefSeq" id="YP_009049714.1">
    <property type="nucleotide sequence ID" value="NC_024624.1"/>
</dbReference>
<reference evidence="1" key="2">
    <citation type="submission" date="2014-05" db="EMBL/GenBank/DDBJ databases">
        <title>Capsicum annuum strain Jeju mitochondrial DNA, complete genome.</title>
        <authorList>
            <person name="Jo Y.D."/>
            <person name="Choi Y."/>
            <person name="Kim D.-H."/>
            <person name="Kim B.-D."/>
            <person name="Kang B.-C."/>
        </authorList>
    </citation>
    <scope>NUCLEOTIDE SEQUENCE</scope>
</reference>
<gene>
    <name evidence="1" type="primary">orf481</name>
    <name evidence="2" type="ORF">T459_16756</name>
</gene>
<name>A0A075VX77_CAPAN</name>
<sequence>MDSFKEIHADIRSLTPIIRKYLPTVHTIPLDKGLSWVPTWKSTPNDDRMFDRNAVPNIFTSLKYEVASFARDVRFVHSLPDGVFSPGILFAKGTLWPFNYKWNTQVANKDFTLYETPPYGVGHVFNDLANAYEGRYLRPGRIAQVIEGGGKRRLFAIGNYVKQRLLRPVHDWAMEVLASIPMDGTFNQGGPIDRLCRWASTQGDRRSLKVYSFDLKSATDRFPLSIIHEVTSAFFGPTVASCIVNGTFGLNSFDITSLLQPRLKWKSFQSLSKRKPVLVSFVQGQPLGYYTSCALFSLSHHYLVWLAAERSSPDRGRFTRYALLGDDIVIADEGVAREYKRILEELRVTISVPKSLVSDNGSFEFAKRFVVNFEKDLSPISLKALLSVRTTLGLCQLADKYDIRNDSTLFRLAGAGFRARARLRSTTSCGRRWQRLWVAAHKPLRNSQLPLEWWIGRGTPLNPYLKGIMVDWLRKELKPKQ</sequence>
<accession>A0A075VX77</accession>
<dbReference type="InterPro" id="IPR043502">
    <property type="entry name" value="DNA/RNA_pol_sf"/>
</dbReference>
<evidence type="ECO:0008006" key="4">
    <source>
        <dbReference type="Google" id="ProtNLM"/>
    </source>
</evidence>
<dbReference type="PANTHER" id="PTHR34456">
    <property type="entry name" value="MITOVIRUS RNA-DEPENDENT RNA POLYMERASE"/>
    <property type="match status" value="1"/>
</dbReference>
<dbReference type="EMBL" id="KJ865410">
    <property type="protein sequence ID" value="AIG90072.1"/>
    <property type="molecule type" value="Genomic_DNA"/>
</dbReference>
<protein>
    <recommendedName>
        <fullName evidence="4">RNA-dependent RNA polymerase</fullName>
    </recommendedName>
</protein>
<organism evidence="1">
    <name type="scientific">Capsicum annuum</name>
    <name type="common">Capsicum pepper</name>
    <dbReference type="NCBI Taxonomy" id="4072"/>
    <lineage>
        <taxon>Eukaryota</taxon>
        <taxon>Viridiplantae</taxon>
        <taxon>Streptophyta</taxon>
        <taxon>Embryophyta</taxon>
        <taxon>Tracheophyta</taxon>
        <taxon>Spermatophyta</taxon>
        <taxon>Magnoliopsida</taxon>
        <taxon>eudicotyledons</taxon>
        <taxon>Gunneridae</taxon>
        <taxon>Pentapetalae</taxon>
        <taxon>asterids</taxon>
        <taxon>lamiids</taxon>
        <taxon>Solanales</taxon>
        <taxon>Solanaceae</taxon>
        <taxon>Solanoideae</taxon>
        <taxon>Capsiceae</taxon>
        <taxon>Capsicum</taxon>
    </lineage>
</organism>
<evidence type="ECO:0000313" key="3">
    <source>
        <dbReference type="Proteomes" id="UP000222542"/>
    </source>
</evidence>
<dbReference type="OMA" id="NAYEGRY"/>
<keyword evidence="1" id="KW-0496">Mitochondrion</keyword>
<proteinExistence type="predicted"/>
<reference evidence="2 3" key="3">
    <citation type="journal article" date="2017" name="Genome Biol.">
        <title>New reference genome sequences of hot pepper reveal the massive evolution of plant disease-resistance genes by retroduplication.</title>
        <authorList>
            <person name="Kim S."/>
            <person name="Park J."/>
            <person name="Yeom S.I."/>
            <person name="Kim Y.M."/>
            <person name="Seo E."/>
            <person name="Kim K.T."/>
            <person name="Kim M.S."/>
            <person name="Lee J.M."/>
            <person name="Cheong K."/>
            <person name="Shin H.S."/>
            <person name="Kim S.B."/>
            <person name="Han K."/>
            <person name="Lee J."/>
            <person name="Park M."/>
            <person name="Lee H.A."/>
            <person name="Lee H.Y."/>
            <person name="Lee Y."/>
            <person name="Oh S."/>
            <person name="Lee J.H."/>
            <person name="Choi E."/>
            <person name="Choi E."/>
            <person name="Lee S.E."/>
            <person name="Jeon J."/>
            <person name="Kim H."/>
            <person name="Choi G."/>
            <person name="Song H."/>
            <person name="Lee J."/>
            <person name="Lee S.C."/>
            <person name="Kwon J.K."/>
            <person name="Lee H.Y."/>
            <person name="Koo N."/>
            <person name="Hong Y."/>
            <person name="Kim R.W."/>
            <person name="Kang W.H."/>
            <person name="Huh J.H."/>
            <person name="Kang B.C."/>
            <person name="Yang T.J."/>
            <person name="Lee Y.H."/>
            <person name="Bennetzen J.L."/>
            <person name="Choi D."/>
        </authorList>
    </citation>
    <scope>NUCLEOTIDE SEQUENCE [LARGE SCALE GENOMIC DNA]</scope>
    <source>
        <strain evidence="3">cv. CM334</strain>
    </source>
</reference>
<dbReference type="AlphaFoldDB" id="A0A075VX77"/>
<dbReference type="KEGG" id="cann:19989058"/>
<reference evidence="2" key="1">
    <citation type="journal article" date="2014" name="Nat. Genet.">
        <title>Genome sequence of the hot pepper provides insights into the evolution of pungency in Capsicum species.</title>
        <authorList>
            <person name="Kim S."/>
            <person name="Park M."/>
            <person name="Yeom S.I."/>
            <person name="Kim Y.M."/>
            <person name="Lee J.M."/>
            <person name="Lee H.A."/>
            <person name="Seo E."/>
            <person name="Choi J."/>
            <person name="Cheong K."/>
            <person name="Kim K.T."/>
            <person name="Jung K."/>
            <person name="Lee G.W."/>
            <person name="Oh S.K."/>
            <person name="Bae C."/>
            <person name="Kim S.B."/>
            <person name="Lee H.Y."/>
            <person name="Kim S.Y."/>
            <person name="Kim M.S."/>
            <person name="Kang B.C."/>
            <person name="Jo Y.D."/>
            <person name="Yang H.B."/>
            <person name="Jeong H.J."/>
            <person name="Kang W.H."/>
            <person name="Kwon J.K."/>
            <person name="Shin C."/>
            <person name="Lim J.Y."/>
            <person name="Park J.H."/>
            <person name="Huh J.H."/>
            <person name="Kim J.S."/>
            <person name="Kim B.D."/>
            <person name="Cohen O."/>
            <person name="Paran I."/>
            <person name="Suh M.C."/>
            <person name="Lee S.B."/>
            <person name="Kim Y.K."/>
            <person name="Shin Y."/>
            <person name="Noh S.J."/>
            <person name="Park J."/>
            <person name="Seo Y.S."/>
            <person name="Kwon S.Y."/>
            <person name="Kim H.A."/>
            <person name="Park J.M."/>
            <person name="Kim H.J."/>
            <person name="Choi S.B."/>
            <person name="Bosland P.W."/>
            <person name="Reeves G."/>
            <person name="Jo S.H."/>
            <person name="Lee B.W."/>
            <person name="Cho H.T."/>
            <person name="Choi H.S."/>
            <person name="Lee M.S."/>
            <person name="Yu Y."/>
            <person name="Do Choi Y."/>
            <person name="Park B.S."/>
            <person name="van Deynze A."/>
            <person name="Ashrafi H."/>
            <person name="Hill T."/>
            <person name="Kim W.T."/>
            <person name="Pai H.S."/>
            <person name="Ahn H.K."/>
            <person name="Yeam I."/>
            <person name="Giovannoni J.J."/>
            <person name="Rose J.K."/>
            <person name="Sorensen I."/>
            <person name="Lee S.J."/>
            <person name="Kim R.W."/>
            <person name="Choi I.Y."/>
            <person name="Choi B.S."/>
            <person name="Lim J.S."/>
            <person name="Lee Y.H."/>
            <person name="Choi D."/>
        </authorList>
    </citation>
    <scope>NUCLEOTIDE SEQUENCE [LARGE SCALE GENOMIC DNA]</scope>
</reference>
<dbReference type="RefSeq" id="YP_009049730.1">
    <property type="nucleotide sequence ID" value="NC_024624.1"/>
</dbReference>
<dbReference type="EMBL" id="AYRZ02000006">
    <property type="protein sequence ID" value="PHT78704.1"/>
    <property type="molecule type" value="Genomic_DNA"/>
</dbReference>
<dbReference type="PANTHER" id="PTHR34456:SF13">
    <property type="entry name" value="REVERSE TRANSCRIPTASE DOMAIN-CONTAINING PROTEIN"/>
    <property type="match status" value="1"/>
</dbReference>
<geneLocation type="mitochondrion" evidence="1"/>
<dbReference type="GeneID" id="19989041"/>
<evidence type="ECO:0000313" key="2">
    <source>
        <dbReference type="EMBL" id="PHT78704.1"/>
    </source>
</evidence>
<dbReference type="SUPFAM" id="SSF56672">
    <property type="entry name" value="DNA/RNA polymerases"/>
    <property type="match status" value="1"/>
</dbReference>
<keyword evidence="3" id="KW-1185">Reference proteome</keyword>
<dbReference type="Pfam" id="PF05919">
    <property type="entry name" value="Mitovir_RNA_pol"/>
    <property type="match status" value="1"/>
</dbReference>
<dbReference type="OrthoDB" id="1050647at2759"/>
<dbReference type="InterPro" id="IPR008686">
    <property type="entry name" value="RNA_pol_mitovir"/>
</dbReference>